<dbReference type="AlphaFoldDB" id="A0A4V3SD59"/>
<evidence type="ECO:0000256" key="2">
    <source>
        <dbReference type="ARBA" id="ARBA00009848"/>
    </source>
</evidence>
<feature type="disulfide bond" evidence="15">
    <location>
        <begin position="131"/>
        <end position="159"/>
    </location>
</feature>
<keyword evidence="5 18" id="KW-0812">Transmembrane</keyword>
<feature type="disulfide bond" evidence="15">
    <location>
        <begin position="114"/>
        <end position="165"/>
    </location>
</feature>
<evidence type="ECO:0000256" key="18">
    <source>
        <dbReference type="SAM" id="Phobius"/>
    </source>
</evidence>
<keyword evidence="7" id="KW-0406">Ion transport</keyword>
<dbReference type="PANTHER" id="PTHR10125">
    <property type="entry name" value="P2X PURINOCEPTOR"/>
    <property type="match status" value="1"/>
</dbReference>
<evidence type="ECO:0000313" key="19">
    <source>
        <dbReference type="EMBL" id="TGZ59464.1"/>
    </source>
</evidence>
<dbReference type="Pfam" id="PF00864">
    <property type="entry name" value="P2X_receptor"/>
    <property type="match status" value="1"/>
</dbReference>
<keyword evidence="20" id="KW-1185">Reference proteome</keyword>
<dbReference type="InterPro" id="IPR059116">
    <property type="entry name" value="P2X_receptor"/>
</dbReference>
<dbReference type="PROSITE" id="PS01212">
    <property type="entry name" value="P2X_RECEPTOR"/>
    <property type="match status" value="1"/>
</dbReference>
<evidence type="ECO:0000313" key="20">
    <source>
        <dbReference type="Proteomes" id="UP000308267"/>
    </source>
</evidence>
<dbReference type="OrthoDB" id="494673at2759"/>
<keyword evidence="6 18" id="KW-1133">Transmembrane helix</keyword>
<dbReference type="GO" id="GO:0033198">
    <property type="term" value="P:response to ATP"/>
    <property type="evidence" value="ECO:0007669"/>
    <property type="project" value="InterPro"/>
</dbReference>
<keyword evidence="11" id="KW-1071">Ligand-gated ion channel</keyword>
<accession>A0A4V3SD59</accession>
<dbReference type="InterPro" id="IPR027309">
    <property type="entry name" value="P2X_extracellular_dom_sf"/>
</dbReference>
<feature type="disulfide bond" evidence="15">
    <location>
        <begin position="219"/>
        <end position="231"/>
    </location>
</feature>
<feature type="glycosylation site" description="N-linked (GlcNAc...) asparagine" evidence="16">
    <location>
        <position position="186"/>
    </location>
</feature>
<evidence type="ECO:0000256" key="1">
    <source>
        <dbReference type="ARBA" id="ARBA00004651"/>
    </source>
</evidence>
<keyword evidence="4" id="KW-1003">Cell membrane</keyword>
<dbReference type="GO" id="GO:0001614">
    <property type="term" value="F:purinergic nucleotide receptor activity"/>
    <property type="evidence" value="ECO:0007669"/>
    <property type="project" value="InterPro"/>
</dbReference>
<dbReference type="PIRSF" id="PIRSF005713">
    <property type="entry name" value="P2X_purinoceptor"/>
    <property type="match status" value="1"/>
</dbReference>
<evidence type="ECO:0000256" key="16">
    <source>
        <dbReference type="PIRSR" id="PIRSR005713-3"/>
    </source>
</evidence>
<dbReference type="NCBIfam" id="TIGR00863">
    <property type="entry name" value="P2X"/>
    <property type="match status" value="1"/>
</dbReference>
<dbReference type="FunFam" id="1.10.287.940:FF:000005">
    <property type="entry name" value="P2X purinoceptor"/>
    <property type="match status" value="1"/>
</dbReference>
<feature type="binding site" evidence="14">
    <location>
        <position position="188"/>
    </location>
    <ligand>
        <name>ATP</name>
        <dbReference type="ChEBI" id="CHEBI:30616"/>
        <note>ligand shared between two neighboring subunits of the homotrimer</note>
    </ligand>
</feature>
<keyword evidence="3" id="KW-0813">Transport</keyword>
<feature type="disulfide bond" evidence="15">
    <location>
        <begin position="264"/>
        <end position="273"/>
    </location>
</feature>
<organism evidence="19 20">
    <name type="scientific">Opisthorchis felineus</name>
    <dbReference type="NCBI Taxonomy" id="147828"/>
    <lineage>
        <taxon>Eukaryota</taxon>
        <taxon>Metazoa</taxon>
        <taxon>Spiralia</taxon>
        <taxon>Lophotrochozoa</taxon>
        <taxon>Platyhelminthes</taxon>
        <taxon>Trematoda</taxon>
        <taxon>Digenea</taxon>
        <taxon>Opisthorchiida</taxon>
        <taxon>Opisthorchiata</taxon>
        <taxon>Opisthorchiidae</taxon>
        <taxon>Opisthorchis</taxon>
    </lineage>
</organism>
<evidence type="ECO:0000256" key="7">
    <source>
        <dbReference type="ARBA" id="ARBA00023065"/>
    </source>
</evidence>
<evidence type="ECO:0000256" key="4">
    <source>
        <dbReference type="ARBA" id="ARBA00022475"/>
    </source>
</evidence>
<evidence type="ECO:0000256" key="8">
    <source>
        <dbReference type="ARBA" id="ARBA00023136"/>
    </source>
</evidence>
<dbReference type="InterPro" id="IPR053792">
    <property type="entry name" value="P2X_RECEPTOR_CS"/>
</dbReference>
<dbReference type="PRINTS" id="PR01307">
    <property type="entry name" value="P2XRECEPTOR"/>
</dbReference>
<evidence type="ECO:0000256" key="13">
    <source>
        <dbReference type="ARBA" id="ARBA00036634"/>
    </source>
</evidence>
<name>A0A4V3SD59_OPIFE</name>
<evidence type="ECO:0000256" key="12">
    <source>
        <dbReference type="ARBA" id="ARBA00023303"/>
    </source>
</evidence>
<feature type="binding site" evidence="14">
    <location>
        <begin position="62"/>
        <end position="64"/>
    </location>
    <ligand>
        <name>ATP</name>
        <dbReference type="ChEBI" id="CHEBI:30616"/>
        <note>ligand shared between two neighboring subunits of the homotrimer</note>
    </ligand>
</feature>
<keyword evidence="12" id="KW-0407">Ion channel</keyword>
<feature type="region of interest" description="Disordered" evidence="17">
    <location>
        <begin position="393"/>
        <end position="432"/>
    </location>
</feature>
<gene>
    <name evidence="19" type="ORF">CRM22_009039</name>
</gene>
<keyword evidence="14" id="KW-0067">ATP-binding</keyword>
<evidence type="ECO:0000256" key="6">
    <source>
        <dbReference type="ARBA" id="ARBA00022989"/>
    </source>
</evidence>
<evidence type="ECO:0000256" key="14">
    <source>
        <dbReference type="PIRSR" id="PIRSR005713-1"/>
    </source>
</evidence>
<evidence type="ECO:0000256" key="10">
    <source>
        <dbReference type="ARBA" id="ARBA00023180"/>
    </source>
</evidence>
<dbReference type="Gene3D" id="2.60.490.10">
    <property type="entry name" value="atp-gated p2x4 ion channel domain"/>
    <property type="match status" value="1"/>
</dbReference>
<feature type="transmembrane region" description="Helical" evidence="18">
    <location>
        <begin position="339"/>
        <end position="361"/>
    </location>
</feature>
<reference evidence="19 20" key="1">
    <citation type="journal article" date="2019" name="BMC Genomics">
        <title>New insights from Opisthorchis felineus genome: update on genomics of the epidemiologically important liver flukes.</title>
        <authorList>
            <person name="Ershov N.I."/>
            <person name="Mordvinov V.A."/>
            <person name="Prokhortchouk E.B."/>
            <person name="Pakharukova M.Y."/>
            <person name="Gunbin K.V."/>
            <person name="Ustyantsev K."/>
            <person name="Genaev M.A."/>
            <person name="Blinov A.G."/>
            <person name="Mazur A."/>
            <person name="Boulygina E."/>
            <person name="Tsygankova S."/>
            <person name="Khrameeva E."/>
            <person name="Chekanov N."/>
            <person name="Fan G."/>
            <person name="Xiao A."/>
            <person name="Zhang H."/>
            <person name="Xu X."/>
            <person name="Yang H."/>
            <person name="Solovyev V."/>
            <person name="Lee S.M."/>
            <person name="Liu X."/>
            <person name="Afonnikov D.A."/>
            <person name="Skryabin K.G."/>
        </authorList>
    </citation>
    <scope>NUCLEOTIDE SEQUENCE [LARGE SCALE GENOMIC DNA]</scope>
    <source>
        <strain evidence="19">AK-0245</strain>
        <tissue evidence="19">Whole organism</tissue>
    </source>
</reference>
<dbReference type="PANTHER" id="PTHR10125:SF31">
    <property type="entry name" value="P2X RECEPTOR E"/>
    <property type="match status" value="1"/>
</dbReference>
<proteinExistence type="inferred from homology"/>
<feature type="binding site" evidence="14">
    <location>
        <begin position="294"/>
        <end position="296"/>
    </location>
    <ligand>
        <name>ATP</name>
        <dbReference type="ChEBI" id="CHEBI:30616"/>
        <note>ligand shared between two neighboring subunits of the homotrimer</note>
    </ligand>
</feature>
<keyword evidence="8 18" id="KW-0472">Membrane</keyword>
<dbReference type="GO" id="GO:0098794">
    <property type="term" value="C:postsynapse"/>
    <property type="evidence" value="ECO:0007669"/>
    <property type="project" value="GOC"/>
</dbReference>
<dbReference type="InterPro" id="IPR001429">
    <property type="entry name" value="P2X_purnocptor"/>
</dbReference>
<evidence type="ECO:0000256" key="5">
    <source>
        <dbReference type="ARBA" id="ARBA00022692"/>
    </source>
</evidence>
<feature type="disulfide bond" evidence="15">
    <location>
        <begin position="125"/>
        <end position="148"/>
    </location>
</feature>
<comment type="subcellular location">
    <subcellularLocation>
        <location evidence="1">Cell membrane</location>
        <topology evidence="1">Multi-pass membrane protein</topology>
    </subcellularLocation>
</comment>
<dbReference type="Proteomes" id="UP000308267">
    <property type="component" value="Unassembled WGS sequence"/>
</dbReference>
<comment type="similarity">
    <text evidence="2">Belongs to the P2X receptor family.</text>
</comment>
<evidence type="ECO:0000256" key="11">
    <source>
        <dbReference type="ARBA" id="ARBA00023286"/>
    </source>
</evidence>
<keyword evidence="14" id="KW-0547">Nucleotide-binding</keyword>
<comment type="catalytic activity">
    <reaction evidence="13">
        <text>Ca(2+)(in) = Ca(2+)(out)</text>
        <dbReference type="Rhea" id="RHEA:29671"/>
        <dbReference type="ChEBI" id="CHEBI:29108"/>
    </reaction>
</comment>
<dbReference type="EMBL" id="SJOL01008829">
    <property type="protein sequence ID" value="TGZ59464.1"/>
    <property type="molecule type" value="Genomic_DNA"/>
</dbReference>
<evidence type="ECO:0000256" key="9">
    <source>
        <dbReference type="ARBA" id="ARBA00023157"/>
    </source>
</evidence>
<comment type="caution">
    <text evidence="19">The sequence shown here is derived from an EMBL/GenBank/DDBJ whole genome shotgun (WGS) entry which is preliminary data.</text>
</comment>
<evidence type="ECO:0000256" key="3">
    <source>
        <dbReference type="ARBA" id="ARBA00022448"/>
    </source>
</evidence>
<evidence type="ECO:0000256" key="17">
    <source>
        <dbReference type="SAM" id="MobiDB-lite"/>
    </source>
</evidence>
<dbReference type="GO" id="GO:0005524">
    <property type="term" value="F:ATP binding"/>
    <property type="evidence" value="ECO:0007669"/>
    <property type="project" value="UniProtKB-KW"/>
</dbReference>
<feature type="binding site" evidence="14">
    <location>
        <position position="313"/>
    </location>
    <ligand>
        <name>ATP</name>
        <dbReference type="ChEBI" id="CHEBI:30616"/>
        <note>ligand shared between two neighboring subunits of the homotrimer</note>
    </ligand>
</feature>
<protein>
    <submittedName>
        <fullName evidence="19">Uncharacterized protein</fullName>
    </submittedName>
</protein>
<dbReference type="STRING" id="147828.A0A4V3SD59"/>
<dbReference type="GO" id="GO:0070588">
    <property type="term" value="P:calcium ion transmembrane transport"/>
    <property type="evidence" value="ECO:0007669"/>
    <property type="project" value="TreeGrafter"/>
</dbReference>
<keyword evidence="10" id="KW-0325">Glycoprotein</keyword>
<dbReference type="GO" id="GO:0004931">
    <property type="term" value="F:extracellularly ATP-gated monoatomic cation channel activity"/>
    <property type="evidence" value="ECO:0007669"/>
    <property type="project" value="InterPro"/>
</dbReference>
<feature type="compositionally biased region" description="Basic and acidic residues" evidence="17">
    <location>
        <begin position="404"/>
        <end position="418"/>
    </location>
</feature>
<keyword evidence="9 15" id="KW-1015">Disulfide bond</keyword>
<sequence>MVGITDLFAYETPKLVQISNLKVGITQRLIQLVILGYVICWVMLYEKGYQETDTAKSAVTTKVKGVGFTNYTNISGIGLRSWDIADLVYPALENDAFFVTTNLIVTPQQKLGTCAEIQEIHGSACLIDSDCPVDTVNHLGNGANTGKCIIEPGMPNGTCEIYSWCPLENDTLPLGSQQFMFPMVENFTLLIKNDVTFRKFNVHRRNIQHWVSKRFLRTCHYDKDHPEYKYCPIFKFSTMFKEANIDHSALIHGGVIGIDVNWDCDLDWDKKYCVPEYKFSRLDDPDAPIGRGFNFRYAYYYYVDGVLHRDLIKAYGIRFQIHSTGTAGKFHILPLTMNIGSGIALLGLAPVICDIIILNLVGSKKIYQKAKFETIAEEQQLIAARRECKVKPGDLQKTSKKKKFSAESESHSQEHPESNADIIPSGDQNIVP</sequence>
<dbReference type="Gene3D" id="1.10.287.940">
    <property type="entry name" value="atp-gated p2x4 ion channel"/>
    <property type="match status" value="1"/>
</dbReference>
<dbReference type="GO" id="GO:0005886">
    <property type="term" value="C:plasma membrane"/>
    <property type="evidence" value="ECO:0007669"/>
    <property type="project" value="UniProtKB-SubCell"/>
</dbReference>
<evidence type="ECO:0000256" key="15">
    <source>
        <dbReference type="PIRSR" id="PIRSR005713-2"/>
    </source>
</evidence>